<dbReference type="EMBL" id="MDLC01000033">
    <property type="protein sequence ID" value="ODS23297.1"/>
    <property type="molecule type" value="Genomic_DNA"/>
</dbReference>
<name>A0A1D2QNY3_9GAMM</name>
<evidence type="ECO:0000313" key="2">
    <source>
        <dbReference type="EMBL" id="ODS23297.1"/>
    </source>
</evidence>
<protein>
    <submittedName>
        <fullName evidence="2">Uncharacterized protein</fullName>
    </submittedName>
</protein>
<keyword evidence="1" id="KW-0472">Membrane</keyword>
<dbReference type="Proteomes" id="UP000242502">
    <property type="component" value="Unassembled WGS sequence"/>
</dbReference>
<sequence>MDIVRMLGMGLLLVCLVISPSLLVWSASVRWLPVWYSLPPVRMTMFCVVLSVITAVVLNLELEAGLLSIGPQIFILCLGWSLVLIPITIVFKYYQYAKAKNT</sequence>
<evidence type="ECO:0000256" key="1">
    <source>
        <dbReference type="SAM" id="Phobius"/>
    </source>
</evidence>
<keyword evidence="1" id="KW-1133">Transmembrane helix</keyword>
<feature type="transmembrane region" description="Helical" evidence="1">
    <location>
        <begin position="73"/>
        <end position="94"/>
    </location>
</feature>
<comment type="caution">
    <text evidence="2">The sequence shown here is derived from an EMBL/GenBank/DDBJ whole genome shotgun (WGS) entry which is preliminary data.</text>
</comment>
<accession>A0A1D2QNY3</accession>
<proteinExistence type="predicted"/>
<organism evidence="2 3">
    <name type="scientific">Candidatus Endobugula sertula</name>
    <name type="common">Bugula neritina bacterial symbiont</name>
    <dbReference type="NCBI Taxonomy" id="62101"/>
    <lineage>
        <taxon>Bacteria</taxon>
        <taxon>Pseudomonadati</taxon>
        <taxon>Pseudomonadota</taxon>
        <taxon>Gammaproteobacteria</taxon>
        <taxon>Cellvibrionales</taxon>
        <taxon>Cellvibrionaceae</taxon>
        <taxon>Candidatus Endobugula</taxon>
    </lineage>
</organism>
<evidence type="ECO:0000313" key="3">
    <source>
        <dbReference type="Proteomes" id="UP000242502"/>
    </source>
</evidence>
<keyword evidence="1" id="KW-0812">Transmembrane</keyword>
<dbReference type="AlphaFoldDB" id="A0A1D2QNY3"/>
<gene>
    <name evidence="2" type="ORF">AB835_09760</name>
</gene>
<reference evidence="2 3" key="1">
    <citation type="journal article" date="2016" name="Appl. Environ. Microbiol.">
        <title>Lack of Overt Genome Reduction in the Bryostatin-Producing Bryozoan Symbiont "Candidatus Endobugula sertula".</title>
        <authorList>
            <person name="Miller I.J."/>
            <person name="Vanee N."/>
            <person name="Fong S.S."/>
            <person name="Lim-Fong G.E."/>
            <person name="Kwan J.C."/>
        </authorList>
    </citation>
    <scope>NUCLEOTIDE SEQUENCE [LARGE SCALE GENOMIC DNA]</scope>
    <source>
        <strain evidence="2">AB1-4</strain>
    </source>
</reference>